<keyword evidence="2" id="KW-0472">Membrane</keyword>
<feature type="region of interest" description="Disordered" evidence="1">
    <location>
        <begin position="1"/>
        <end position="22"/>
    </location>
</feature>
<reference evidence="3 4" key="1">
    <citation type="submission" date="2019-08" db="EMBL/GenBank/DDBJ databases">
        <authorList>
            <person name="Luo N."/>
        </authorList>
    </citation>
    <scope>NUCLEOTIDE SEQUENCE [LARGE SCALE GENOMIC DNA]</scope>
    <source>
        <strain evidence="3 4">NCIMB 9442</strain>
    </source>
</reference>
<evidence type="ECO:0000313" key="4">
    <source>
        <dbReference type="Proteomes" id="UP001194469"/>
    </source>
</evidence>
<organism evidence="3 4">
    <name type="scientific">Nitratidesulfovibrio oxamicus</name>
    <dbReference type="NCBI Taxonomy" id="32016"/>
    <lineage>
        <taxon>Bacteria</taxon>
        <taxon>Pseudomonadati</taxon>
        <taxon>Thermodesulfobacteriota</taxon>
        <taxon>Desulfovibrionia</taxon>
        <taxon>Desulfovibrionales</taxon>
        <taxon>Desulfovibrionaceae</taxon>
        <taxon>Nitratidesulfovibrio</taxon>
    </lineage>
</organism>
<accession>A0ABS0J6G6</accession>
<proteinExistence type="predicted"/>
<feature type="transmembrane region" description="Helical" evidence="2">
    <location>
        <begin position="32"/>
        <end position="52"/>
    </location>
</feature>
<sequence>MTHPTASNSTSPCPNDALGEGSGAFGTGRAPALAAALLLAALLLAGIPVAAADPAAPVASGILLEEVTT</sequence>
<feature type="compositionally biased region" description="Polar residues" evidence="1">
    <location>
        <begin position="1"/>
        <end position="13"/>
    </location>
</feature>
<keyword evidence="2" id="KW-1133">Transmembrane helix</keyword>
<gene>
    <name evidence="3" type="ORF">FVW20_12085</name>
</gene>
<feature type="non-terminal residue" evidence="3">
    <location>
        <position position="69"/>
    </location>
</feature>
<keyword evidence="4" id="KW-1185">Reference proteome</keyword>
<keyword evidence="2" id="KW-0812">Transmembrane</keyword>
<evidence type="ECO:0000313" key="3">
    <source>
        <dbReference type="EMBL" id="MBG3877730.1"/>
    </source>
</evidence>
<dbReference type="EMBL" id="VRYY01000356">
    <property type="protein sequence ID" value="MBG3877730.1"/>
    <property type="molecule type" value="Genomic_DNA"/>
</dbReference>
<name>A0ABS0J6G6_9BACT</name>
<dbReference type="Proteomes" id="UP001194469">
    <property type="component" value="Unassembled WGS sequence"/>
</dbReference>
<protein>
    <submittedName>
        <fullName evidence="3">Uncharacterized protein</fullName>
    </submittedName>
</protein>
<evidence type="ECO:0000256" key="1">
    <source>
        <dbReference type="SAM" id="MobiDB-lite"/>
    </source>
</evidence>
<evidence type="ECO:0000256" key="2">
    <source>
        <dbReference type="SAM" id="Phobius"/>
    </source>
</evidence>
<comment type="caution">
    <text evidence="3">The sequence shown here is derived from an EMBL/GenBank/DDBJ whole genome shotgun (WGS) entry which is preliminary data.</text>
</comment>